<sequence>MIKKNRITQIAKVFNFTSKNLNATFFFSFFEIGTKNITELNPSQLHGSNKNLTQKKTRPNNGHSGRRSKPLGFFHFFPGIHTIIHHSLAIEGLARHYNHSH</sequence>
<feature type="compositionally biased region" description="Polar residues" evidence="1">
    <location>
        <begin position="41"/>
        <end position="52"/>
    </location>
</feature>
<dbReference type="AlphaFoldDB" id="A0A3M7S6G3"/>
<evidence type="ECO:0000313" key="3">
    <source>
        <dbReference type="Proteomes" id="UP000276133"/>
    </source>
</evidence>
<gene>
    <name evidence="2" type="ORF">BpHYR1_001078</name>
</gene>
<reference evidence="2 3" key="1">
    <citation type="journal article" date="2018" name="Sci. Rep.">
        <title>Genomic signatures of local adaptation to the degree of environmental predictability in rotifers.</title>
        <authorList>
            <person name="Franch-Gras L."/>
            <person name="Hahn C."/>
            <person name="Garcia-Roger E.M."/>
            <person name="Carmona M.J."/>
            <person name="Serra M."/>
            <person name="Gomez A."/>
        </authorList>
    </citation>
    <scope>NUCLEOTIDE SEQUENCE [LARGE SCALE GENOMIC DNA]</scope>
    <source>
        <strain evidence="2">HYR1</strain>
    </source>
</reference>
<keyword evidence="3" id="KW-1185">Reference proteome</keyword>
<dbReference type="Proteomes" id="UP000276133">
    <property type="component" value="Unassembled WGS sequence"/>
</dbReference>
<evidence type="ECO:0000256" key="1">
    <source>
        <dbReference type="SAM" id="MobiDB-lite"/>
    </source>
</evidence>
<feature type="compositionally biased region" description="Basic residues" evidence="1">
    <location>
        <begin position="53"/>
        <end position="68"/>
    </location>
</feature>
<protein>
    <submittedName>
        <fullName evidence="2">Uncharacterized protein</fullName>
    </submittedName>
</protein>
<name>A0A3M7S6G3_BRAPC</name>
<feature type="region of interest" description="Disordered" evidence="1">
    <location>
        <begin position="41"/>
        <end position="68"/>
    </location>
</feature>
<evidence type="ECO:0000313" key="2">
    <source>
        <dbReference type="EMBL" id="RNA31198.1"/>
    </source>
</evidence>
<proteinExistence type="predicted"/>
<comment type="caution">
    <text evidence="2">The sequence shown here is derived from an EMBL/GenBank/DDBJ whole genome shotgun (WGS) entry which is preliminary data.</text>
</comment>
<dbReference type="EMBL" id="REGN01001971">
    <property type="protein sequence ID" value="RNA31198.1"/>
    <property type="molecule type" value="Genomic_DNA"/>
</dbReference>
<accession>A0A3M7S6G3</accession>
<organism evidence="2 3">
    <name type="scientific">Brachionus plicatilis</name>
    <name type="common">Marine rotifer</name>
    <name type="synonym">Brachionus muelleri</name>
    <dbReference type="NCBI Taxonomy" id="10195"/>
    <lineage>
        <taxon>Eukaryota</taxon>
        <taxon>Metazoa</taxon>
        <taxon>Spiralia</taxon>
        <taxon>Gnathifera</taxon>
        <taxon>Rotifera</taxon>
        <taxon>Eurotatoria</taxon>
        <taxon>Monogononta</taxon>
        <taxon>Pseudotrocha</taxon>
        <taxon>Ploima</taxon>
        <taxon>Brachionidae</taxon>
        <taxon>Brachionus</taxon>
    </lineage>
</organism>